<dbReference type="EMBL" id="CP000383">
    <property type="protein sequence ID" value="ABG60841.1"/>
    <property type="molecule type" value="Genomic_DNA"/>
</dbReference>
<sequence length="254" mass="29193">MKGFLKKYLGFIYSTKETDPVSSTERAAIENTVEPQQPETPYVFKSAVEEEEGYEAFARYLSLRILNKSSLESFPEDAFFVRESLDDTITIIVLDYPASIEHLVRANAADWDKTEEELYERALKNIQETYHRVVVPYEGHPQAGMLTLTGDDAFKTSAVLYLEEYPALQGTHGALVALPDKDTFICKTIEDDISLEVGMQFLVHFTDETFYASESKISKQIYWYLNGEFTIIPYSIGIERMTYTLPFELEDRLY</sequence>
<evidence type="ECO:0000313" key="1">
    <source>
        <dbReference type="EMBL" id="ABG60841.1"/>
    </source>
</evidence>
<gene>
    <name evidence="1" type="ordered locus">CHU_3608</name>
</gene>
<keyword evidence="2" id="KW-1185">Reference proteome</keyword>
<dbReference type="Proteomes" id="UP000001822">
    <property type="component" value="Chromosome"/>
</dbReference>
<accession>A0A6N4SX25</accession>
<dbReference type="KEGG" id="chu:CHU_3608"/>
<reference evidence="1 2" key="1">
    <citation type="journal article" date="2007" name="Appl. Environ. Microbiol.">
        <title>Genome sequence of the cellulolytic gliding bacterium Cytophaga hutchinsonii.</title>
        <authorList>
            <person name="Xie G."/>
            <person name="Bruce D.C."/>
            <person name="Challacombe J.F."/>
            <person name="Chertkov O."/>
            <person name="Detter J.C."/>
            <person name="Gilna P."/>
            <person name="Han C.S."/>
            <person name="Lucas S."/>
            <person name="Misra M."/>
            <person name="Myers G.L."/>
            <person name="Richardson P."/>
            <person name="Tapia R."/>
            <person name="Thayer N."/>
            <person name="Thompson L.S."/>
            <person name="Brettin T.S."/>
            <person name="Henrissat B."/>
            <person name="Wilson D.B."/>
            <person name="McBride M.J."/>
        </authorList>
    </citation>
    <scope>NUCLEOTIDE SEQUENCE [LARGE SCALE GENOMIC DNA]</scope>
    <source>
        <strain evidence="2">ATCC 33406 / DSM 1761 / CIP 103989 / NBRC 15051 / NCIMB 9469 / D465</strain>
    </source>
</reference>
<dbReference type="AlphaFoldDB" id="A0A6N4SX25"/>
<proteinExistence type="predicted"/>
<dbReference type="RefSeq" id="WP_011586948.1">
    <property type="nucleotide sequence ID" value="NC_008255.1"/>
</dbReference>
<evidence type="ECO:0000313" key="2">
    <source>
        <dbReference type="Proteomes" id="UP000001822"/>
    </source>
</evidence>
<organism evidence="1 2">
    <name type="scientific">Cytophaga hutchinsonii (strain ATCC 33406 / DSM 1761 / CIP 103989 / NBRC 15051 / NCIMB 9469 / D465)</name>
    <dbReference type="NCBI Taxonomy" id="269798"/>
    <lineage>
        <taxon>Bacteria</taxon>
        <taxon>Pseudomonadati</taxon>
        <taxon>Bacteroidota</taxon>
        <taxon>Cytophagia</taxon>
        <taxon>Cytophagales</taxon>
        <taxon>Cytophagaceae</taxon>
        <taxon>Cytophaga</taxon>
    </lineage>
</organism>
<name>A0A6N4SX25_CYTH3</name>
<dbReference type="OrthoDB" id="3812886at2"/>
<protein>
    <submittedName>
        <fullName evidence="1">Uncharacterized protein</fullName>
    </submittedName>
</protein>